<name>A0ABX2LK95_9EURY</name>
<reference evidence="1 2" key="1">
    <citation type="submission" date="2020-06" db="EMBL/GenBank/DDBJ databases">
        <title>Haloterrigena sp. nov., an extremely halophilic archaeon isolated from a saline sediment.</title>
        <authorList>
            <person name="Liu B.-B."/>
        </authorList>
    </citation>
    <scope>NUCLEOTIDE SEQUENCE [LARGE SCALE GENOMIC DNA]</scope>
    <source>
        <strain evidence="1 2">SYSU A558-1</strain>
    </source>
</reference>
<proteinExistence type="predicted"/>
<accession>A0ABX2LK95</accession>
<evidence type="ECO:0000313" key="1">
    <source>
        <dbReference type="EMBL" id="NUC73514.1"/>
    </source>
</evidence>
<dbReference type="Proteomes" id="UP001016761">
    <property type="component" value="Unassembled WGS sequence"/>
</dbReference>
<evidence type="ECO:0000313" key="2">
    <source>
        <dbReference type="Proteomes" id="UP001016761"/>
    </source>
</evidence>
<protein>
    <submittedName>
        <fullName evidence="1">Uncharacterized protein</fullName>
    </submittedName>
</protein>
<dbReference type="RefSeq" id="WP_174681344.1">
    <property type="nucleotide sequence ID" value="NZ_JABUQZ010000001.1"/>
</dbReference>
<dbReference type="EMBL" id="JABUQZ010000001">
    <property type="protein sequence ID" value="NUC73514.1"/>
    <property type="molecule type" value="Genomic_DNA"/>
</dbReference>
<organism evidence="1 2">
    <name type="scientific">Haloterrigena gelatinilytica</name>
    <dbReference type="NCBI Taxonomy" id="2741724"/>
    <lineage>
        <taxon>Archaea</taxon>
        <taxon>Methanobacteriati</taxon>
        <taxon>Methanobacteriota</taxon>
        <taxon>Stenosarchaea group</taxon>
        <taxon>Halobacteria</taxon>
        <taxon>Halobacteriales</taxon>
        <taxon>Natrialbaceae</taxon>
        <taxon>Haloterrigena</taxon>
    </lineage>
</organism>
<keyword evidence="2" id="KW-1185">Reference proteome</keyword>
<sequence>MKAEQLDRTVGLGQGLESRRRRLAETVAPLAELPLRVGYRCALVVLRLRFDDAIWRASAVVIA</sequence>
<comment type="caution">
    <text evidence="1">The sequence shown here is derived from an EMBL/GenBank/DDBJ whole genome shotgun (WGS) entry which is preliminary data.</text>
</comment>
<gene>
    <name evidence="1" type="ORF">HTZ84_14515</name>
</gene>